<comment type="caution">
    <text evidence="2">The sequence shown here is derived from an EMBL/GenBank/DDBJ whole genome shotgun (WGS) entry which is preliminary data.</text>
</comment>
<sequence>MTRRNPSGPLLFDSEIKSTTRRNHKEERQIRENLVVEREEIVITEEMGDNENNQLPPAVVVDPDRVPRTMYDYAKPILTGSKSGTVRPTETMEMCKCTQSQQVIK</sequence>
<organism evidence="2 3">
    <name type="scientific">Gossypium arboreum</name>
    <name type="common">Tree cotton</name>
    <name type="synonym">Gossypium nanking</name>
    <dbReference type="NCBI Taxonomy" id="29729"/>
    <lineage>
        <taxon>Eukaryota</taxon>
        <taxon>Viridiplantae</taxon>
        <taxon>Streptophyta</taxon>
        <taxon>Embryophyta</taxon>
        <taxon>Tracheophyta</taxon>
        <taxon>Spermatophyta</taxon>
        <taxon>Magnoliopsida</taxon>
        <taxon>eudicotyledons</taxon>
        <taxon>Gunneridae</taxon>
        <taxon>Pentapetalae</taxon>
        <taxon>rosids</taxon>
        <taxon>malvids</taxon>
        <taxon>Malvales</taxon>
        <taxon>Malvaceae</taxon>
        <taxon>Malvoideae</taxon>
        <taxon>Gossypium</taxon>
    </lineage>
</organism>
<protein>
    <submittedName>
        <fullName evidence="2">Uncharacterized protein</fullName>
    </submittedName>
</protein>
<feature type="region of interest" description="Disordered" evidence="1">
    <location>
        <begin position="1"/>
        <end position="25"/>
    </location>
</feature>
<evidence type="ECO:0000313" key="2">
    <source>
        <dbReference type="EMBL" id="KAK5786094.1"/>
    </source>
</evidence>
<keyword evidence="3" id="KW-1185">Reference proteome</keyword>
<evidence type="ECO:0000256" key="1">
    <source>
        <dbReference type="SAM" id="MobiDB-lite"/>
    </source>
</evidence>
<reference evidence="2 3" key="1">
    <citation type="submission" date="2023-03" db="EMBL/GenBank/DDBJ databases">
        <title>WGS of Gossypium arboreum.</title>
        <authorList>
            <person name="Yu D."/>
        </authorList>
    </citation>
    <scope>NUCLEOTIDE SEQUENCE [LARGE SCALE GENOMIC DNA]</scope>
    <source>
        <tissue evidence="2">Leaf</tissue>
    </source>
</reference>
<dbReference type="EMBL" id="JARKNE010000011">
    <property type="protein sequence ID" value="KAK5786094.1"/>
    <property type="molecule type" value="Genomic_DNA"/>
</dbReference>
<evidence type="ECO:0000313" key="3">
    <source>
        <dbReference type="Proteomes" id="UP001358586"/>
    </source>
</evidence>
<feature type="compositionally biased region" description="Basic and acidic residues" evidence="1">
    <location>
        <begin position="14"/>
        <end position="25"/>
    </location>
</feature>
<gene>
    <name evidence="2" type="ORF">PVK06_040721</name>
</gene>
<proteinExistence type="predicted"/>
<name>A0ABR0N6F0_GOSAR</name>
<accession>A0ABR0N6F0</accession>
<dbReference type="Proteomes" id="UP001358586">
    <property type="component" value="Chromosome 11"/>
</dbReference>